<dbReference type="InterPro" id="IPR000175">
    <property type="entry name" value="Na/ntran_symport"/>
</dbReference>
<feature type="transmembrane region" description="Helical" evidence="6">
    <location>
        <begin position="299"/>
        <end position="328"/>
    </location>
</feature>
<feature type="transmembrane region" description="Helical" evidence="6">
    <location>
        <begin position="340"/>
        <end position="361"/>
    </location>
</feature>
<keyword evidence="8" id="KW-1185">Reference proteome</keyword>
<proteinExistence type="predicted"/>
<evidence type="ECO:0000256" key="6">
    <source>
        <dbReference type="SAM" id="Phobius"/>
    </source>
</evidence>
<evidence type="ECO:0000256" key="3">
    <source>
        <dbReference type="ARBA" id="ARBA00022692"/>
    </source>
</evidence>
<dbReference type="PRINTS" id="PR00176">
    <property type="entry name" value="NANEUSMPORT"/>
</dbReference>
<accession>A0A1H9YZE9</accession>
<evidence type="ECO:0000256" key="5">
    <source>
        <dbReference type="ARBA" id="ARBA00023136"/>
    </source>
</evidence>
<protein>
    <submittedName>
        <fullName evidence="7">Neurotransmitter:Na+ symporter, NSS family</fullName>
    </submittedName>
</protein>
<dbReference type="InterPro" id="IPR047218">
    <property type="entry name" value="YocR/YhdH-like"/>
</dbReference>
<sequence>MRSQWGSKLGFILASAGSTIGLGAVWKFPYVTATQGGGAFLIIYLAICMTLGLVLMSTEIAIGRSTQSSPYGAFKKLGGKAWPIIGLLGILICFMIISFYSVIGGWTSAYFVSTISGSTHTAIGSQSAENFSGFITNAAEPIYYHLFFAVVTAGTILFGVQKGIEKIAKYLMPVLFILLIILIFRSLTLEGASAGLLEFLSIDFSEVTSNTFLEALGLSFFSLSLAMGIMVTYGSYVDSQASIVPSVVWIIALTLMTCILSGLMVLPAVSALGLSSSAGPGLTFITMPSVFATMPYGQFFGALFFAALFVAALTSAISLMEVIVSFLIDEFKLSRPKSVFITLTGFFLLGAVCSLSLGIWQDYQLFGLGVFDLLDKLTQNILMPIGEIGLAIFAAWVVWPKIEQEIIANSPRLRSFMLPFRIFLGIIVPVIIMMIFIYQIKDQLINWFN</sequence>
<reference evidence="8" key="1">
    <citation type="submission" date="2016-10" db="EMBL/GenBank/DDBJ databases">
        <authorList>
            <person name="Varghese N."/>
            <person name="Submissions S."/>
        </authorList>
    </citation>
    <scope>NUCLEOTIDE SEQUENCE [LARGE SCALE GENOMIC DNA]</scope>
    <source>
        <strain evidence="8">DSM 18579</strain>
    </source>
</reference>
<dbReference type="RefSeq" id="WP_093317392.1">
    <property type="nucleotide sequence ID" value="NZ_FOHV01000002.1"/>
</dbReference>
<dbReference type="SUPFAM" id="SSF161070">
    <property type="entry name" value="SNF-like"/>
    <property type="match status" value="1"/>
</dbReference>
<dbReference type="GO" id="GO:0016020">
    <property type="term" value="C:membrane"/>
    <property type="evidence" value="ECO:0007669"/>
    <property type="project" value="UniProtKB-SubCell"/>
</dbReference>
<dbReference type="PROSITE" id="PS50267">
    <property type="entry name" value="NA_NEUROTRAN_SYMP_3"/>
    <property type="match status" value="1"/>
</dbReference>
<evidence type="ECO:0000256" key="4">
    <source>
        <dbReference type="ARBA" id="ARBA00022989"/>
    </source>
</evidence>
<dbReference type="CDD" id="cd10336">
    <property type="entry name" value="SLC6sbd_Tyt1-Like"/>
    <property type="match status" value="1"/>
</dbReference>
<feature type="transmembrane region" description="Helical" evidence="6">
    <location>
        <begin position="215"/>
        <end position="236"/>
    </location>
</feature>
<evidence type="ECO:0000313" key="7">
    <source>
        <dbReference type="EMBL" id="SES74484.1"/>
    </source>
</evidence>
<dbReference type="EMBL" id="FOHV01000002">
    <property type="protein sequence ID" value="SES74484.1"/>
    <property type="molecule type" value="Genomic_DNA"/>
</dbReference>
<feature type="transmembrane region" description="Helical" evidence="6">
    <location>
        <begin position="142"/>
        <end position="160"/>
    </location>
</feature>
<evidence type="ECO:0000256" key="2">
    <source>
        <dbReference type="ARBA" id="ARBA00022448"/>
    </source>
</evidence>
<organism evidence="7 8">
    <name type="scientific">Thorsellia anophelis DSM 18579</name>
    <dbReference type="NCBI Taxonomy" id="1123402"/>
    <lineage>
        <taxon>Bacteria</taxon>
        <taxon>Pseudomonadati</taxon>
        <taxon>Pseudomonadota</taxon>
        <taxon>Gammaproteobacteria</taxon>
        <taxon>Enterobacterales</taxon>
        <taxon>Thorselliaceae</taxon>
        <taxon>Thorsellia</taxon>
    </lineage>
</organism>
<dbReference type="OrthoDB" id="9762833at2"/>
<feature type="transmembrane region" description="Helical" evidence="6">
    <location>
        <begin position="248"/>
        <end position="274"/>
    </location>
</feature>
<dbReference type="Proteomes" id="UP000242642">
    <property type="component" value="Unassembled WGS sequence"/>
</dbReference>
<dbReference type="PANTHER" id="PTHR42948:SF1">
    <property type="entry name" value="TRANSPORTER"/>
    <property type="match status" value="1"/>
</dbReference>
<name>A0A1H9YZE9_9GAMM</name>
<keyword evidence="2" id="KW-0813">Transport</keyword>
<comment type="subcellular location">
    <subcellularLocation>
        <location evidence="1">Membrane</location>
        <topology evidence="1">Multi-pass membrane protein</topology>
    </subcellularLocation>
</comment>
<dbReference type="AlphaFoldDB" id="A0A1H9YZE9"/>
<gene>
    <name evidence="7" type="ORF">SAMN02583745_00427</name>
</gene>
<keyword evidence="3 6" id="KW-0812">Transmembrane</keyword>
<feature type="transmembrane region" description="Helical" evidence="6">
    <location>
        <begin position="167"/>
        <end position="187"/>
    </location>
</feature>
<keyword evidence="5 6" id="KW-0472">Membrane</keyword>
<evidence type="ECO:0000256" key="1">
    <source>
        <dbReference type="ARBA" id="ARBA00004141"/>
    </source>
</evidence>
<feature type="transmembrane region" description="Helical" evidence="6">
    <location>
        <begin position="39"/>
        <end position="62"/>
    </location>
</feature>
<feature type="transmembrane region" description="Helical" evidence="6">
    <location>
        <begin position="381"/>
        <end position="399"/>
    </location>
</feature>
<dbReference type="InterPro" id="IPR037272">
    <property type="entry name" value="SNS_sf"/>
</dbReference>
<dbReference type="Pfam" id="PF00209">
    <property type="entry name" value="SNF"/>
    <property type="match status" value="2"/>
</dbReference>
<dbReference type="NCBIfam" id="NF037979">
    <property type="entry name" value="Na_transp"/>
    <property type="match status" value="1"/>
</dbReference>
<feature type="transmembrane region" description="Helical" evidence="6">
    <location>
        <begin position="82"/>
        <end position="103"/>
    </location>
</feature>
<dbReference type="PANTHER" id="PTHR42948">
    <property type="entry name" value="TRANSPORTER"/>
    <property type="match status" value="1"/>
</dbReference>
<feature type="transmembrane region" description="Helical" evidence="6">
    <location>
        <begin position="420"/>
        <end position="440"/>
    </location>
</feature>
<keyword evidence="4 6" id="KW-1133">Transmembrane helix</keyword>
<evidence type="ECO:0000313" key="8">
    <source>
        <dbReference type="Proteomes" id="UP000242642"/>
    </source>
</evidence>